<sequence>MFLLRASFATETLPEDFQCRSQLSKINHGSRRYIFSAQENPKPVLLNFFQENSTSSVEWHMFGFNWDRDGFVSIGDSKSFCQRKIEVRLAEKNVLLILFSFYAGKAE</sequence>
<organism evidence="1 2">
    <name type="scientific">Thalictrum thalictroides</name>
    <name type="common">Rue-anemone</name>
    <name type="synonym">Anemone thalictroides</name>
    <dbReference type="NCBI Taxonomy" id="46969"/>
    <lineage>
        <taxon>Eukaryota</taxon>
        <taxon>Viridiplantae</taxon>
        <taxon>Streptophyta</taxon>
        <taxon>Embryophyta</taxon>
        <taxon>Tracheophyta</taxon>
        <taxon>Spermatophyta</taxon>
        <taxon>Magnoliopsida</taxon>
        <taxon>Ranunculales</taxon>
        <taxon>Ranunculaceae</taxon>
        <taxon>Thalictroideae</taxon>
        <taxon>Thalictrum</taxon>
    </lineage>
</organism>
<dbReference type="AlphaFoldDB" id="A0A7J6VEE9"/>
<accession>A0A7J6VEE9</accession>
<comment type="caution">
    <text evidence="1">The sequence shown here is derived from an EMBL/GenBank/DDBJ whole genome shotgun (WGS) entry which is preliminary data.</text>
</comment>
<reference evidence="1 2" key="1">
    <citation type="submission" date="2020-06" db="EMBL/GenBank/DDBJ databases">
        <title>Transcriptomic and genomic resources for Thalictrum thalictroides and T. hernandezii: Facilitating candidate gene discovery in an emerging model plant lineage.</title>
        <authorList>
            <person name="Arias T."/>
            <person name="Riano-Pachon D.M."/>
            <person name="Di Stilio V.S."/>
        </authorList>
    </citation>
    <scope>NUCLEOTIDE SEQUENCE [LARGE SCALE GENOMIC DNA]</scope>
    <source>
        <strain evidence="2">cv. WT478/WT964</strain>
        <tissue evidence="1">Leaves</tissue>
    </source>
</reference>
<dbReference type="Proteomes" id="UP000554482">
    <property type="component" value="Unassembled WGS sequence"/>
</dbReference>
<dbReference type="EMBL" id="JABWDY010033408">
    <property type="protein sequence ID" value="KAF5183449.1"/>
    <property type="molecule type" value="Genomic_DNA"/>
</dbReference>
<name>A0A7J6VEE9_THATH</name>
<gene>
    <name evidence="1" type="ORF">FRX31_026964</name>
</gene>
<keyword evidence="2" id="KW-1185">Reference proteome</keyword>
<proteinExistence type="predicted"/>
<protein>
    <submittedName>
        <fullName evidence="1">Uncharacterized protein</fullName>
    </submittedName>
</protein>
<evidence type="ECO:0000313" key="1">
    <source>
        <dbReference type="EMBL" id="KAF5183449.1"/>
    </source>
</evidence>
<evidence type="ECO:0000313" key="2">
    <source>
        <dbReference type="Proteomes" id="UP000554482"/>
    </source>
</evidence>